<gene>
    <name evidence="3" type="ORF">EDD62_1687</name>
</gene>
<reference evidence="3 4" key="1">
    <citation type="submission" date="2018-11" db="EMBL/GenBank/DDBJ databases">
        <title>Genomic Encyclopedia of Type Strains, Phase IV (KMG-IV): sequencing the most valuable type-strain genomes for metagenomic binning, comparative biology and taxonomic classification.</title>
        <authorList>
            <person name="Goeker M."/>
        </authorList>
    </citation>
    <scope>NUCLEOTIDE SEQUENCE [LARGE SCALE GENOMIC DNA]</scope>
    <source>
        <strain evidence="3 4">DSM 29158</strain>
    </source>
</reference>
<feature type="domain" description="Tail spike" evidence="2">
    <location>
        <begin position="103"/>
        <end position="355"/>
    </location>
</feature>
<protein>
    <submittedName>
        <fullName evidence="3">Phage minor structural protein</fullName>
    </submittedName>
</protein>
<evidence type="ECO:0000259" key="2">
    <source>
        <dbReference type="Pfam" id="PF06605"/>
    </source>
</evidence>
<proteinExistence type="predicted"/>
<comment type="caution">
    <text evidence="3">The sequence shown here is derived from an EMBL/GenBank/DDBJ whole genome shotgun (WGS) entry which is preliminary data.</text>
</comment>
<dbReference type="RefSeq" id="WP_123808576.1">
    <property type="nucleotide sequence ID" value="NZ_RKRK01000006.1"/>
</dbReference>
<dbReference type="Gene3D" id="1.20.5.340">
    <property type="match status" value="1"/>
</dbReference>
<dbReference type="Gene3D" id="2.60.120.260">
    <property type="entry name" value="Galactose-binding domain-like"/>
    <property type="match status" value="1"/>
</dbReference>
<dbReference type="NCBIfam" id="TIGR01665">
    <property type="entry name" value="put_anti_recept"/>
    <property type="match status" value="1"/>
</dbReference>
<evidence type="ECO:0000313" key="4">
    <source>
        <dbReference type="Proteomes" id="UP000277108"/>
    </source>
</evidence>
<feature type="coiled-coil region" evidence="1">
    <location>
        <begin position="403"/>
        <end position="452"/>
    </location>
</feature>
<name>A0A3N5BBE7_9BACL</name>
<dbReference type="Pfam" id="PF06605">
    <property type="entry name" value="Prophage_tail"/>
    <property type="match status" value="1"/>
</dbReference>
<feature type="coiled-coil region" evidence="1">
    <location>
        <begin position="524"/>
        <end position="551"/>
    </location>
</feature>
<organism evidence="3 4">
    <name type="scientific">Abyssicoccus albus</name>
    <dbReference type="NCBI Taxonomy" id="1817405"/>
    <lineage>
        <taxon>Bacteria</taxon>
        <taxon>Bacillati</taxon>
        <taxon>Bacillota</taxon>
        <taxon>Bacilli</taxon>
        <taxon>Bacillales</taxon>
        <taxon>Abyssicoccaceae</taxon>
    </lineage>
</organism>
<sequence length="1787" mass="199348">MIYLFDSKKQLNKIIPRNNIIEALQTIELNGLYTFYMELPLFHKTNKGQIFNHKKSVDNATFIGHFDKQDRFQLYKIHDRIVQDDSLIVEGVHLFFDEALAGDIIRDKRPTDDTADVACDVAFNGIGWRVTEYDITTPKSTNFYYESPSECRTKILETWNVELDYSLTFDGQKIVSKNIHVKNKLGEWTGKRFAYGSNVLQIRQEQSDAEIVTAVIGRGKGEEVGDGYGRRVNLANMSWSNDVVKKPYAQDYIELPSATDQYGYYENGVLKPRLQVVVFEDIENRRELAQATYEYLIQNCVPKVSYETDVVSVGDLNLGDEVGIIYKEIDILRKARVQKLEVNLLNTELTKISLGDYQYFKEDKAKINLQKKIDRVEQDTVDYITQLKLAFDTEYNAQTEYIEDKFNEAVDTAQAEVKSAETRMNTVIDNTRKELENDISTAKQDAIEQSETNAKSLTDSVRTDLNSAESRINTSLSDLGNDISDVDTKVVNVSNDLATKVDKSIYDTTISDLKTSDTSIKKDIANAKKDLSNAKTDISNAQNLLEEHGTKIDSHDVEITNVKGQLSSKASQTSLDSLKGTVDKHTTSITQNANDIKTKANQSTVDTLNQTVTNQNTLISQNANEIKSKAEKAYVDTINNTVEKNSTLISQTSEKLQLTAKSIDNMKIGGRNLLEDSANIKKVYGESFNSLTYIYRVDMSHINDKVSFGDEITISFDVQMQKGLSLRAYDSNGQIDKSFGMEWFKNIGTNRQRLSFTKTLKDPNNITGSWILDFYNENDENDDFIIENIKIEKGNIATEWSPAPEDLEKEVEKNKAAIELTSKEIALKVDSSVVNDLKGIVDRNSTSIVQNANDIKSKASQSTVDSISNTVSNHTTLINQNADNVKITASKIDNLSVGGRNYIKNSNNFEKYTPYTGYTRTITQNYTVEEWNTSDATRLTYVPNSNISKNPYSGLSTTPRIYGVGEEEMTFSYWVKNLGDKPFKFRYNGFSANNVWLQPGEQKRIISTGVNNVGTVSFQHQIYPESVGDTVDVALWRVKLEKGNIATDWTPAPEDIESEVETNRAELNVQADEIAGLVQKTSGHDTVISNLSQRADNINLSVADLEKWKTTAQSSIDVNSQAITNEVWKRDINSATNTLNQSINQVKQTAEGNKTTIQNQISRIDRADDWIATNGQTVIENADMFERKVWNADIEAIEVGGRNLIPNSDFSKGLDGWSIPYGSTATKDNEKNDYMFSNTAGRYVGVRTPTFDVVAGQTYTLTIEGSRGSNMQQLNYVYMMYDISGVPNQPLSVKSFSSTLGEFTRVSVTFTATNTKVGGDILIAKRPNANIDSSYLHGFYIRNVKLEKGDKATDWTPAVEDTVQHSEVKLLSDGFSIGTTKVGGDTFASAIVGNKDGLALIGDNVDVSNNLTVKNTITSEAIKAVRADFASVTTAYLTSNIIDTNMLKSEVVDASKLKVDSALVNKISANSIFANDIKTKAISAVHADLKSVSSEIMETNILKSEWLQVDNALFDRITSNSAFIDKLTSKSAFIRDIKSIDLSADRITGGVLRSLDNTMKFDLNKNHLEFFGNSTIDFYDSDNMFRMIYPSTTRDDRDVIVGFGMTGLSNGSNVAYFGGGHYNIDGTIRVNDEGFAGLRIGGGSNDARLTGTNVEIGSGNEPNDMYFKFDFENSDSSRYARFRPPSSADNYVLGGSNTPFHSIYSWRINRLRFTNLSGDTELRFDNGDTTGAGFRFTRNDVYFVRGGLFSIKQTINRAESAYDSINASNGLREQIRSLATRVSALER</sequence>
<evidence type="ECO:0000256" key="1">
    <source>
        <dbReference type="SAM" id="Coils"/>
    </source>
</evidence>
<keyword evidence="1" id="KW-0175">Coiled coil</keyword>
<dbReference type="InterPro" id="IPR007119">
    <property type="entry name" value="Phage_tail_spike_N"/>
</dbReference>
<dbReference type="EMBL" id="RKRK01000006">
    <property type="protein sequence ID" value="RPF54727.1"/>
    <property type="molecule type" value="Genomic_DNA"/>
</dbReference>
<keyword evidence="4" id="KW-1185">Reference proteome</keyword>
<evidence type="ECO:0000313" key="3">
    <source>
        <dbReference type="EMBL" id="RPF54727.1"/>
    </source>
</evidence>
<dbReference type="Proteomes" id="UP000277108">
    <property type="component" value="Unassembled WGS sequence"/>
</dbReference>
<dbReference type="InterPro" id="IPR008979">
    <property type="entry name" value="Galactose-bd-like_sf"/>
</dbReference>
<dbReference type="OrthoDB" id="2240714at2"/>
<accession>A0A3N5BBE7</accession>
<dbReference type="SUPFAM" id="SSF49785">
    <property type="entry name" value="Galactose-binding domain-like"/>
    <property type="match status" value="1"/>
</dbReference>
<dbReference type="InterPro" id="IPR010572">
    <property type="entry name" value="Tail_dom"/>
</dbReference>